<dbReference type="AlphaFoldDB" id="A0A6S6Z3R3"/>
<dbReference type="RefSeq" id="WP_175175371.1">
    <property type="nucleotide sequence ID" value="NZ_CADIJX010000003.1"/>
</dbReference>
<name>A0A6S6Z3R3_9BURK</name>
<accession>A0A6S6Z3R3</accession>
<dbReference type="Proteomes" id="UP000494108">
    <property type="component" value="Unassembled WGS sequence"/>
</dbReference>
<evidence type="ECO:0000313" key="1">
    <source>
        <dbReference type="EMBL" id="CAB3656153.1"/>
    </source>
</evidence>
<sequence length="80" mass="9198">MSQLDWTSGDTAPDRQGYYETRFDTGRTAITLYSVLGWMPVKTPGNMVSWRPLPPDAEKEEAERHIQELRAAQSHIPMDY</sequence>
<evidence type="ECO:0000313" key="2">
    <source>
        <dbReference type="Proteomes" id="UP000494108"/>
    </source>
</evidence>
<dbReference type="EMBL" id="CADIJX010000003">
    <property type="protein sequence ID" value="CAB3656153.1"/>
    <property type="molecule type" value="Genomic_DNA"/>
</dbReference>
<reference evidence="1 2" key="1">
    <citation type="submission" date="2020-04" db="EMBL/GenBank/DDBJ databases">
        <authorList>
            <person name="De Canck E."/>
        </authorList>
    </citation>
    <scope>NUCLEOTIDE SEQUENCE [LARGE SCALE GENOMIC DNA]</scope>
    <source>
        <strain evidence="1 2">LMG 3431</strain>
    </source>
</reference>
<organism evidence="1 2">
    <name type="scientific">Achromobacter pestifer</name>
    <dbReference type="NCBI Taxonomy" id="1353889"/>
    <lineage>
        <taxon>Bacteria</taxon>
        <taxon>Pseudomonadati</taxon>
        <taxon>Pseudomonadota</taxon>
        <taxon>Betaproteobacteria</taxon>
        <taxon>Burkholderiales</taxon>
        <taxon>Alcaligenaceae</taxon>
        <taxon>Achromobacter</taxon>
    </lineage>
</organism>
<keyword evidence="2" id="KW-1185">Reference proteome</keyword>
<protein>
    <submittedName>
        <fullName evidence="1">Uncharacterized protein</fullName>
    </submittedName>
</protein>
<proteinExistence type="predicted"/>
<gene>
    <name evidence="1" type="ORF">LMG3431_03111</name>
</gene>